<feature type="region of interest" description="Disordered" evidence="1">
    <location>
        <begin position="1"/>
        <end position="28"/>
    </location>
</feature>
<feature type="domain" description="DUF6535" evidence="3">
    <location>
        <begin position="75"/>
        <end position="251"/>
    </location>
</feature>
<proteinExistence type="predicted"/>
<name>A0A165KH19_EXIGL</name>
<dbReference type="AlphaFoldDB" id="A0A165KH19"/>
<sequence length="729" mass="81262">MDYAPEDPTPPPVLDTSSPHDILVASDPNYAPSVDDLLKDLPEFPPLPRWDAPELRYMPTTSDEGQPPVTPDDAWRKIYNLVEKYDKGMCESYREQIDTLLVFAGLFSAVVTAFAVESYQWLQDDPADASAELLRQAVVLLSTLANQTSSSVPSQRSPSLPDSVTVRINVYWFLSLVLSLSAALIGIVCKQWLREYERDIGQLAQQALSVRQMKFEGLEAWRVGAIVTSVPLLLQLALALFLIGISELLWQLRPAVAIAVITVAGLTGAFYLITASAPLWQYLYLSISSRIQGTTYVRFMSTGPLPGRAFTYSQCPYKSPQAWLALRICQPGIDWITFHDYGQRSGHRPDSWVSFDAYWTARRDGELGRTETTTSRALSWTAHALGETHLNAWRVLCARQHLVQAPHSMPNHRTFADRAKRDFLLSLPQGVDNADEQARLRSQVVLFSSSCHPDIDVNTSVELVLQLAANAPFDPGWFSQGLWYIWASSIRGGVHPTLHDDMAIELLRVVRDKLSSGHPSLRNIRSLLSMLQQMINIFEFAPSRTLLIPAVCAVAVTFFQSSTAPHVTPWKRAYAAFWLLRSLLSCSIEFPELRGFGHILALAEFMLDNDPTRINNEDTRDILDRLGLRYLYEARLPQDEHRSDEDDTQCDAVSEPTHTQLTPDVQIPPLSLSAVVSTAANSVLVDDIRLPETGIATYAAAASRRDGDESASPYSDAPQRLRLSAASRV</sequence>
<keyword evidence="2" id="KW-0812">Transmembrane</keyword>
<feature type="region of interest" description="Disordered" evidence="1">
    <location>
        <begin position="701"/>
        <end position="729"/>
    </location>
</feature>
<keyword evidence="5" id="KW-1185">Reference proteome</keyword>
<protein>
    <recommendedName>
        <fullName evidence="3">DUF6535 domain-containing protein</fullName>
    </recommendedName>
</protein>
<evidence type="ECO:0000256" key="2">
    <source>
        <dbReference type="SAM" id="Phobius"/>
    </source>
</evidence>
<accession>A0A165KH19</accession>
<evidence type="ECO:0000256" key="1">
    <source>
        <dbReference type="SAM" id="MobiDB-lite"/>
    </source>
</evidence>
<evidence type="ECO:0000313" key="5">
    <source>
        <dbReference type="Proteomes" id="UP000077266"/>
    </source>
</evidence>
<dbReference type="OrthoDB" id="3221808at2759"/>
<evidence type="ECO:0000259" key="3">
    <source>
        <dbReference type="Pfam" id="PF20153"/>
    </source>
</evidence>
<keyword evidence="2" id="KW-1133">Transmembrane helix</keyword>
<dbReference type="Pfam" id="PF20153">
    <property type="entry name" value="DUF6535"/>
    <property type="match status" value="1"/>
</dbReference>
<feature type="transmembrane region" description="Helical" evidence="2">
    <location>
        <begin position="170"/>
        <end position="189"/>
    </location>
</feature>
<keyword evidence="2" id="KW-0472">Membrane</keyword>
<organism evidence="4 5">
    <name type="scientific">Exidia glandulosa HHB12029</name>
    <dbReference type="NCBI Taxonomy" id="1314781"/>
    <lineage>
        <taxon>Eukaryota</taxon>
        <taxon>Fungi</taxon>
        <taxon>Dikarya</taxon>
        <taxon>Basidiomycota</taxon>
        <taxon>Agaricomycotina</taxon>
        <taxon>Agaricomycetes</taxon>
        <taxon>Auriculariales</taxon>
        <taxon>Exidiaceae</taxon>
        <taxon>Exidia</taxon>
    </lineage>
</organism>
<feature type="transmembrane region" description="Helical" evidence="2">
    <location>
        <begin position="255"/>
        <end position="280"/>
    </location>
</feature>
<dbReference type="EMBL" id="KV425944">
    <property type="protein sequence ID" value="KZV96323.1"/>
    <property type="molecule type" value="Genomic_DNA"/>
</dbReference>
<gene>
    <name evidence="4" type="ORF">EXIGLDRAFT_643259</name>
</gene>
<feature type="transmembrane region" description="Helical" evidence="2">
    <location>
        <begin position="220"/>
        <end position="243"/>
    </location>
</feature>
<dbReference type="Proteomes" id="UP000077266">
    <property type="component" value="Unassembled WGS sequence"/>
</dbReference>
<dbReference type="InParanoid" id="A0A165KH19"/>
<dbReference type="InterPro" id="IPR045338">
    <property type="entry name" value="DUF6535"/>
</dbReference>
<reference evidence="4 5" key="1">
    <citation type="journal article" date="2016" name="Mol. Biol. Evol.">
        <title>Comparative Genomics of Early-Diverging Mushroom-Forming Fungi Provides Insights into the Origins of Lignocellulose Decay Capabilities.</title>
        <authorList>
            <person name="Nagy L.G."/>
            <person name="Riley R."/>
            <person name="Tritt A."/>
            <person name="Adam C."/>
            <person name="Daum C."/>
            <person name="Floudas D."/>
            <person name="Sun H."/>
            <person name="Yadav J.S."/>
            <person name="Pangilinan J."/>
            <person name="Larsson K.H."/>
            <person name="Matsuura K."/>
            <person name="Barry K."/>
            <person name="Labutti K."/>
            <person name="Kuo R."/>
            <person name="Ohm R.A."/>
            <person name="Bhattacharya S.S."/>
            <person name="Shirouzu T."/>
            <person name="Yoshinaga Y."/>
            <person name="Martin F.M."/>
            <person name="Grigoriev I.V."/>
            <person name="Hibbett D.S."/>
        </authorList>
    </citation>
    <scope>NUCLEOTIDE SEQUENCE [LARGE SCALE GENOMIC DNA]</scope>
    <source>
        <strain evidence="4 5">HHB12029</strain>
    </source>
</reference>
<feature type="transmembrane region" description="Helical" evidence="2">
    <location>
        <begin position="97"/>
        <end position="116"/>
    </location>
</feature>
<evidence type="ECO:0000313" key="4">
    <source>
        <dbReference type="EMBL" id="KZV96323.1"/>
    </source>
</evidence>